<organism evidence="1 2">
    <name type="scientific">Potamilus streckersoni</name>
    <dbReference type="NCBI Taxonomy" id="2493646"/>
    <lineage>
        <taxon>Eukaryota</taxon>
        <taxon>Metazoa</taxon>
        <taxon>Spiralia</taxon>
        <taxon>Lophotrochozoa</taxon>
        <taxon>Mollusca</taxon>
        <taxon>Bivalvia</taxon>
        <taxon>Autobranchia</taxon>
        <taxon>Heteroconchia</taxon>
        <taxon>Palaeoheterodonta</taxon>
        <taxon>Unionida</taxon>
        <taxon>Unionoidea</taxon>
        <taxon>Unionidae</taxon>
        <taxon>Ambleminae</taxon>
        <taxon>Lampsilini</taxon>
        <taxon>Potamilus</taxon>
    </lineage>
</organism>
<reference evidence="1" key="3">
    <citation type="submission" date="2023-05" db="EMBL/GenBank/DDBJ databases">
        <authorList>
            <person name="Smith C.H."/>
        </authorList>
    </citation>
    <scope>NUCLEOTIDE SEQUENCE</scope>
    <source>
        <strain evidence="1">CHS0354</strain>
        <tissue evidence="1">Mantle</tissue>
    </source>
</reference>
<keyword evidence="2" id="KW-1185">Reference proteome</keyword>
<proteinExistence type="predicted"/>
<evidence type="ECO:0000313" key="2">
    <source>
        <dbReference type="Proteomes" id="UP001195483"/>
    </source>
</evidence>
<protein>
    <submittedName>
        <fullName evidence="1">Uncharacterized protein</fullName>
    </submittedName>
</protein>
<reference evidence="1" key="2">
    <citation type="journal article" date="2021" name="Genome Biol. Evol.">
        <title>Developing a high-quality reference genome for a parasitic bivalve with doubly uniparental inheritance (Bivalvia: Unionida).</title>
        <authorList>
            <person name="Smith C.H."/>
        </authorList>
    </citation>
    <scope>NUCLEOTIDE SEQUENCE</scope>
    <source>
        <strain evidence="1">CHS0354</strain>
        <tissue evidence="1">Mantle</tissue>
    </source>
</reference>
<gene>
    <name evidence="1" type="ORF">CHS0354_029124</name>
</gene>
<evidence type="ECO:0000313" key="1">
    <source>
        <dbReference type="EMBL" id="KAK3599663.1"/>
    </source>
</evidence>
<dbReference type="Proteomes" id="UP001195483">
    <property type="component" value="Unassembled WGS sequence"/>
</dbReference>
<dbReference type="AlphaFoldDB" id="A0AAE0SY00"/>
<comment type="caution">
    <text evidence="1">The sequence shown here is derived from an EMBL/GenBank/DDBJ whole genome shotgun (WGS) entry which is preliminary data.</text>
</comment>
<name>A0AAE0SY00_9BIVA</name>
<sequence length="59" mass="6815">MSTSVFEDIAVAFGEMHCVRELRQPVQLWAKKASVGMLSILKISSIREWIEPDEILRRL</sequence>
<accession>A0AAE0SY00</accession>
<dbReference type="EMBL" id="JAEAOA010001748">
    <property type="protein sequence ID" value="KAK3599663.1"/>
    <property type="molecule type" value="Genomic_DNA"/>
</dbReference>
<reference evidence="1" key="1">
    <citation type="journal article" date="2021" name="Genome Biol. Evol.">
        <title>A High-Quality Reference Genome for a Parasitic Bivalve with Doubly Uniparental Inheritance (Bivalvia: Unionida).</title>
        <authorList>
            <person name="Smith C.H."/>
        </authorList>
    </citation>
    <scope>NUCLEOTIDE SEQUENCE</scope>
    <source>
        <strain evidence="1">CHS0354</strain>
    </source>
</reference>